<dbReference type="PANTHER" id="PTHR21656">
    <property type="entry name" value="MALE-SPECIFIC LETHAL-1 PROTEIN"/>
    <property type="match status" value="1"/>
</dbReference>
<dbReference type="KEGG" id="btab:109033667"/>
<dbReference type="PROSITE" id="PS52052">
    <property type="entry name" value="PEHE"/>
    <property type="match status" value="1"/>
</dbReference>
<dbReference type="GO" id="GO:0003682">
    <property type="term" value="F:chromatin binding"/>
    <property type="evidence" value="ECO:0007669"/>
    <property type="project" value="TreeGrafter"/>
</dbReference>
<accession>A0A3R5VV91</accession>
<dbReference type="AlphaFoldDB" id="A0A3R5VV91"/>
<evidence type="ECO:0000256" key="1">
    <source>
        <dbReference type="SAM" id="Coils"/>
    </source>
</evidence>
<dbReference type="PANTHER" id="PTHR21656:SF2">
    <property type="entry name" value="MALE-SPECIFIC LETHAL 1 HOMOLOG"/>
    <property type="match status" value="1"/>
</dbReference>
<feature type="domain" description="PEHE" evidence="3">
    <location>
        <begin position="341"/>
        <end position="464"/>
    </location>
</feature>
<name>A0A3R5VV91_BEMTA</name>
<sequence length="487" mass="55444">MSSSTAIFNGEKLPSDMDPNMVSITKPTRERSRRIEAHSVGDKCFEKSALNFDHLYASTVKNSGENFKFSEVKQIKELLVLHLDLIQQQSEEIQAKDKLIAALREENELLKLRLQHSEGRMALKRNRDSPQRESRIESRYLPKRNDICDPDAKAKMGGNGTSVLSKKNVLLLESDTNCMVNSSVIAPDRKELHSNKLPLSEINVASADMESFELMNISESSTSSGYLNGVSHSKLSSSKKIGRLKRGSRESIVSAGSARSSPKRTVPLNHETSSKNENHLSSPLENGPLNLRIRIKKSDDECSCDETMDSSDLMTTDVPYYTMTGCAPPDILNEKDITTDKLEIPSWRHKVFTSCYSMEGTENLSDDVFEKRHARLEQEEKRRKRWDVQRIREQRQLDHLRENERKRNWLAKSDDEGEKERQRVCSLYPNVSGTTRISIDESLPVNALGVVLKRVEPREFSLPWKDGNTSCGFSYDKDTFTIKTRRK</sequence>
<feature type="compositionally biased region" description="Polar residues" evidence="2">
    <location>
        <begin position="230"/>
        <end position="239"/>
    </location>
</feature>
<dbReference type="EMBL" id="MG708326">
    <property type="protein sequence ID" value="QAB02866.1"/>
    <property type="molecule type" value="mRNA"/>
</dbReference>
<dbReference type="Pfam" id="PF15275">
    <property type="entry name" value="PEHE"/>
    <property type="match status" value="1"/>
</dbReference>
<dbReference type="SMART" id="SM01300">
    <property type="entry name" value="PEHE"/>
    <property type="match status" value="1"/>
</dbReference>
<proteinExistence type="evidence at transcript level"/>
<protein>
    <submittedName>
        <fullName evidence="4">MSL1 protein</fullName>
    </submittedName>
</protein>
<dbReference type="InterPro" id="IPR029332">
    <property type="entry name" value="PEHE_dom"/>
</dbReference>
<dbReference type="RefSeq" id="XP_018901921.1">
    <property type="nucleotide sequence ID" value="XM_019046376.2"/>
</dbReference>
<dbReference type="OrthoDB" id="6022555at2759"/>
<evidence type="ECO:0000259" key="3">
    <source>
        <dbReference type="PROSITE" id="PS52052"/>
    </source>
</evidence>
<keyword evidence="1" id="KW-0175">Coiled coil</keyword>
<dbReference type="GO" id="GO:0072487">
    <property type="term" value="C:MSL complex"/>
    <property type="evidence" value="ECO:0007669"/>
    <property type="project" value="InterPro"/>
</dbReference>
<feature type="coiled-coil region" evidence="1">
    <location>
        <begin position="86"/>
        <end position="120"/>
    </location>
</feature>
<dbReference type="Gene3D" id="1.20.5.170">
    <property type="match status" value="1"/>
</dbReference>
<evidence type="ECO:0000256" key="2">
    <source>
        <dbReference type="SAM" id="MobiDB-lite"/>
    </source>
</evidence>
<dbReference type="InterPro" id="IPR026711">
    <property type="entry name" value="Msl-1"/>
</dbReference>
<reference evidence="4" key="1">
    <citation type="submission" date="2017-12" db="EMBL/GenBank/DDBJ databases">
        <title>Genome-wide dissection of sex determination genes in a highly invasive whitefly, Bemisia tabaci Q.</title>
        <authorList>
            <person name="Liu Y."/>
        </authorList>
    </citation>
    <scope>NUCLEOTIDE SEQUENCE</scope>
</reference>
<organism evidence="4">
    <name type="scientific">Bemisia tabaci</name>
    <name type="common">Sweetpotato whitefly</name>
    <name type="synonym">Aleurodes tabaci</name>
    <dbReference type="NCBI Taxonomy" id="7038"/>
    <lineage>
        <taxon>Eukaryota</taxon>
        <taxon>Metazoa</taxon>
        <taxon>Ecdysozoa</taxon>
        <taxon>Arthropoda</taxon>
        <taxon>Hexapoda</taxon>
        <taxon>Insecta</taxon>
        <taxon>Pterygota</taxon>
        <taxon>Neoptera</taxon>
        <taxon>Paraneoptera</taxon>
        <taxon>Hemiptera</taxon>
        <taxon>Sternorrhyncha</taxon>
        <taxon>Aleyrodoidea</taxon>
        <taxon>Aleyrodidae</taxon>
        <taxon>Aleyrodinae</taxon>
        <taxon>Bemisia</taxon>
    </lineage>
</organism>
<feature type="region of interest" description="Disordered" evidence="2">
    <location>
        <begin position="230"/>
        <end position="289"/>
    </location>
</feature>
<dbReference type="GeneID" id="109033667"/>
<dbReference type="Gene3D" id="6.10.250.2000">
    <property type="match status" value="1"/>
</dbReference>
<evidence type="ECO:0000313" key="4">
    <source>
        <dbReference type="EMBL" id="QAB02866.1"/>
    </source>
</evidence>